<sequence length="272" mass="30904">MFVEILAPFFPAWFTLIVCTSGIFKSVVGVAGGATRAALTVHQARRDNMADISAKDGSQETLVNLAGLLVSLILIPLVTDNPGLTISLFFLFTALHLFANYKAVRSVVMETLNEARLAIVLRHFLRDGYVPTPLETNREEPVFLEFRKTLPIKLGVRLQEVVQSPEQFRLALMRKDAPFLIGITNGCVQVCLSAHAHTRDEIRAMCQAIWLSDRLSPSGRHQDFWEMVHKSYILIDTEFDRFHKGVEAAGWDVTRTLLDWDEWRLEWKPKIR</sequence>
<name>A0A3Q3D3X5_HIPCM</name>
<evidence type="ECO:0000256" key="2">
    <source>
        <dbReference type="ARBA" id="ARBA00007558"/>
    </source>
</evidence>
<keyword evidence="3 6" id="KW-0812">Transmembrane</keyword>
<dbReference type="AlphaFoldDB" id="A0A3Q3D3X5"/>
<evidence type="ECO:0000256" key="1">
    <source>
        <dbReference type="ARBA" id="ARBA00004370"/>
    </source>
</evidence>
<dbReference type="InterPro" id="IPR006968">
    <property type="entry name" value="RUS_fam"/>
</dbReference>
<feature type="transmembrane region" description="Helical" evidence="6">
    <location>
        <begin position="60"/>
        <end position="78"/>
    </location>
</feature>
<feature type="transmembrane region" description="Helical" evidence="6">
    <location>
        <begin position="84"/>
        <end position="101"/>
    </location>
</feature>
<dbReference type="InterPro" id="IPR054549">
    <property type="entry name" value="UVB_sens_RUS_dom"/>
</dbReference>
<keyword evidence="4 6" id="KW-1133">Transmembrane helix</keyword>
<evidence type="ECO:0000259" key="8">
    <source>
        <dbReference type="Pfam" id="PF24160"/>
    </source>
</evidence>
<evidence type="ECO:0000313" key="9">
    <source>
        <dbReference type="Ensembl" id="ENSHCOP00000001954.1"/>
    </source>
</evidence>
<dbReference type="Pfam" id="PF04884">
    <property type="entry name" value="UVB_sens_prot"/>
    <property type="match status" value="1"/>
</dbReference>
<dbReference type="Ensembl" id="ENSHCOT00000011238.1">
    <property type="protein sequence ID" value="ENSHCOP00000001954.1"/>
    <property type="gene ID" value="ENSHCOG00000003002.1"/>
</dbReference>
<dbReference type="PANTHER" id="PTHR12770:SF31">
    <property type="entry name" value="RUS FAMILY MEMBER 1"/>
    <property type="match status" value="1"/>
</dbReference>
<dbReference type="Proteomes" id="UP000264820">
    <property type="component" value="Unplaced"/>
</dbReference>
<dbReference type="PANTHER" id="PTHR12770">
    <property type="entry name" value="RUS1 FAMILY PROTEIN C16ORF58"/>
    <property type="match status" value="1"/>
</dbReference>
<reference evidence="9" key="1">
    <citation type="submission" date="2025-08" db="UniProtKB">
        <authorList>
            <consortium name="Ensembl"/>
        </authorList>
    </citation>
    <scope>IDENTIFICATION</scope>
</reference>
<evidence type="ECO:0000256" key="5">
    <source>
        <dbReference type="ARBA" id="ARBA00023136"/>
    </source>
</evidence>
<dbReference type="GeneTree" id="ENSGT00390000000050"/>
<organism evidence="9 10">
    <name type="scientific">Hippocampus comes</name>
    <name type="common">Tiger tail seahorse</name>
    <dbReference type="NCBI Taxonomy" id="109280"/>
    <lineage>
        <taxon>Eukaryota</taxon>
        <taxon>Metazoa</taxon>
        <taxon>Chordata</taxon>
        <taxon>Craniata</taxon>
        <taxon>Vertebrata</taxon>
        <taxon>Euteleostomi</taxon>
        <taxon>Actinopterygii</taxon>
        <taxon>Neopterygii</taxon>
        <taxon>Teleostei</taxon>
        <taxon>Neoteleostei</taxon>
        <taxon>Acanthomorphata</taxon>
        <taxon>Syngnathiaria</taxon>
        <taxon>Syngnathiformes</taxon>
        <taxon>Syngnathoidei</taxon>
        <taxon>Syngnathidae</taxon>
        <taxon>Hippocampus</taxon>
    </lineage>
</organism>
<evidence type="ECO:0000313" key="10">
    <source>
        <dbReference type="Proteomes" id="UP000264820"/>
    </source>
</evidence>
<dbReference type="InterPro" id="IPR055412">
    <property type="entry name" value="UVB_sens_C"/>
</dbReference>
<accession>A0A3Q3D3X5</accession>
<evidence type="ECO:0000256" key="6">
    <source>
        <dbReference type="SAM" id="Phobius"/>
    </source>
</evidence>
<feature type="domain" description="Root UVB sensitive protein C-terminal" evidence="8">
    <location>
        <begin position="130"/>
        <end position="267"/>
    </location>
</feature>
<feature type="transmembrane region" description="Helical" evidence="6">
    <location>
        <begin position="12"/>
        <end position="39"/>
    </location>
</feature>
<comment type="subcellular location">
    <subcellularLocation>
        <location evidence="1">Membrane</location>
    </subcellularLocation>
</comment>
<dbReference type="OMA" id="HESIWVA"/>
<keyword evidence="10" id="KW-1185">Reference proteome</keyword>
<protein>
    <submittedName>
        <fullName evidence="9">RUS family member 1</fullName>
    </submittedName>
</protein>
<reference evidence="9" key="2">
    <citation type="submission" date="2025-09" db="UniProtKB">
        <authorList>
            <consortium name="Ensembl"/>
        </authorList>
    </citation>
    <scope>IDENTIFICATION</scope>
</reference>
<evidence type="ECO:0000259" key="7">
    <source>
        <dbReference type="Pfam" id="PF04884"/>
    </source>
</evidence>
<proteinExistence type="inferred from homology"/>
<dbReference type="Pfam" id="PF24160">
    <property type="entry name" value="UVB_sens_C"/>
    <property type="match status" value="1"/>
</dbReference>
<comment type="similarity">
    <text evidence="2">Belongs to the RUS1 family.</text>
</comment>
<feature type="domain" description="Protein root UVB sensitive/RUS" evidence="7">
    <location>
        <begin position="1"/>
        <end position="127"/>
    </location>
</feature>
<evidence type="ECO:0000256" key="3">
    <source>
        <dbReference type="ARBA" id="ARBA00022692"/>
    </source>
</evidence>
<keyword evidence="5 6" id="KW-0472">Membrane</keyword>
<evidence type="ECO:0000256" key="4">
    <source>
        <dbReference type="ARBA" id="ARBA00022989"/>
    </source>
</evidence>
<dbReference type="GO" id="GO:0016020">
    <property type="term" value="C:membrane"/>
    <property type="evidence" value="ECO:0007669"/>
    <property type="project" value="UniProtKB-SubCell"/>
</dbReference>